<organism evidence="1 2">
    <name type="scientific">Streptococcus oricebi</name>
    <dbReference type="NCBI Taxonomy" id="1547447"/>
    <lineage>
        <taxon>Bacteria</taxon>
        <taxon>Bacillati</taxon>
        <taxon>Bacillota</taxon>
        <taxon>Bacilli</taxon>
        <taxon>Lactobacillales</taxon>
        <taxon>Streptococcaceae</taxon>
        <taxon>Streptococcus</taxon>
    </lineage>
</organism>
<dbReference type="Proteomes" id="UP001519296">
    <property type="component" value="Unassembled WGS sequence"/>
</dbReference>
<proteinExistence type="predicted"/>
<keyword evidence="2" id="KW-1185">Reference proteome</keyword>
<name>A0ABS5B1D0_9STRE</name>
<gene>
    <name evidence="1" type="ORF">C4K46_01275</name>
</gene>
<comment type="caution">
    <text evidence="1">The sequence shown here is derived from an EMBL/GenBank/DDBJ whole genome shotgun (WGS) entry which is preliminary data.</text>
</comment>
<evidence type="ECO:0000313" key="2">
    <source>
        <dbReference type="Proteomes" id="UP001519296"/>
    </source>
</evidence>
<accession>A0ABS5B1D0</accession>
<reference evidence="1 2" key="1">
    <citation type="submission" date="2018-02" db="EMBL/GenBank/DDBJ databases">
        <title>Draft genome sequence of Streptococcus oricebi CCUG 70868T type strain.</title>
        <authorList>
            <person name="Mendez V."/>
            <person name="Salva-Serra F."/>
            <person name="Jaen-Luchoro D."/>
            <person name="Gonzales-Siles L."/>
            <person name="Karlsson R."/>
            <person name="Engstrom-Jakobsson H."/>
            <person name="Busquets A."/>
            <person name="Gomila M."/>
            <person name="Pineiro-Iglesias B."/>
            <person name="Bennasar-Figueras A."/>
            <person name="Seeger M."/>
            <person name="Moore E."/>
        </authorList>
    </citation>
    <scope>NUCLEOTIDE SEQUENCE [LARGE SCALE GENOMIC DNA]</scope>
    <source>
        <strain evidence="1 2">CCUG 70868</strain>
    </source>
</reference>
<sequence length="459" mass="50366">MALNDQEVQEIQLEFLENIKQNKPSLTTETGKKYKVINSVNKVTQAIAVAPLNAEGQPDYSQTTIVVAGTQPVSDFSGNYANHLVSTANALGARNGMSAQYKDIRQFYDDTEKKIQPHQGQISNMSGFSQSAPPVAKIAAEEGVPKVTNFMDWGGVAATDLFDSPLGQVLTKAGAPVWGSTGAGETEITKKDRAYLKKHSTSYSDSENNTTIIDGFAGIIPYGQVREVEGSGHKASFVHLKGNGLDIDHYVKNNQFCSGMTEEQVRKIAKYKAEKAKETVWNKPDTWFDSTDPQTYIDEYKKTYGAFASVKDQLGTKLANSQVNITNLQTRLGYTNDSKTRIFLRKELVQEVANTASLQGQIYDLALQKEFSDAYIQMTALISQLRTEAFGLANFLSVAEVEELLAPLSIDKVWSTGNEATSLAAMATTKSQLETFSTNINQAANRLEEVDKANALIFE</sequence>
<protein>
    <submittedName>
        <fullName evidence="1">Uncharacterized protein</fullName>
    </submittedName>
</protein>
<dbReference type="EMBL" id="PRDG01000001">
    <property type="protein sequence ID" value="MBP2622565.1"/>
    <property type="molecule type" value="Genomic_DNA"/>
</dbReference>
<evidence type="ECO:0000313" key="1">
    <source>
        <dbReference type="EMBL" id="MBP2622565.1"/>
    </source>
</evidence>
<dbReference type="RefSeq" id="WP_209626563.1">
    <property type="nucleotide sequence ID" value="NZ_PRDG01000001.1"/>
</dbReference>